<feature type="non-terminal residue" evidence="7">
    <location>
        <position position="1"/>
    </location>
</feature>
<dbReference type="InterPro" id="IPR055414">
    <property type="entry name" value="LRR_R13L4/SHOC2-like"/>
</dbReference>
<keyword evidence="4" id="KW-0067">ATP-binding</keyword>
<dbReference type="InterPro" id="IPR038005">
    <property type="entry name" value="RX-like_CC"/>
</dbReference>
<keyword evidence="3" id="KW-0611">Plant defense</keyword>
<name>A0A6A4KES7_9ERIC</name>
<dbReference type="Pfam" id="PF23598">
    <property type="entry name" value="LRR_14"/>
    <property type="match status" value="1"/>
</dbReference>
<protein>
    <recommendedName>
        <fullName evidence="8">Rx N-terminal domain-containing protein</fullName>
    </recommendedName>
</protein>
<dbReference type="GO" id="GO:0006952">
    <property type="term" value="P:defense response"/>
    <property type="evidence" value="ECO:0007669"/>
    <property type="project" value="UniProtKB-KW"/>
</dbReference>
<dbReference type="OrthoDB" id="598235at2759"/>
<dbReference type="GO" id="GO:0043531">
    <property type="term" value="F:ADP binding"/>
    <property type="evidence" value="ECO:0007669"/>
    <property type="project" value="InterPro"/>
</dbReference>
<evidence type="ECO:0000256" key="2">
    <source>
        <dbReference type="ARBA" id="ARBA00022741"/>
    </source>
</evidence>
<comment type="caution">
    <text evidence="7">The sequence shown here is derived from an EMBL/GenBank/DDBJ whole genome shotgun (WGS) entry which is preliminary data.</text>
</comment>
<evidence type="ECO:0008006" key="8">
    <source>
        <dbReference type="Google" id="ProtNLM"/>
    </source>
</evidence>
<dbReference type="InterPro" id="IPR027417">
    <property type="entry name" value="P-loop_NTPase"/>
</dbReference>
<gene>
    <name evidence="7" type="ORF">C3L33_23017</name>
</gene>
<keyword evidence="1" id="KW-0677">Repeat</keyword>
<dbReference type="AlphaFoldDB" id="A0A6A4KES7"/>
<accession>A0A6A4KES7</accession>
<dbReference type="Gene3D" id="3.80.10.10">
    <property type="entry name" value="Ribonuclease Inhibitor"/>
    <property type="match status" value="1"/>
</dbReference>
<evidence type="ECO:0000259" key="6">
    <source>
        <dbReference type="Pfam" id="PF23598"/>
    </source>
</evidence>
<dbReference type="Pfam" id="PF18052">
    <property type="entry name" value="Rx_N"/>
    <property type="match status" value="1"/>
</dbReference>
<sequence>MALVAVSSVINSTLVPLLSGEVKLLRNIKTEVASIKAELESIKSFLKDADSSPKLENEREKNWVKQVRALAYQIEDVMDEYILHLAENRQRRGFIGFLRELARSITKLKPQHDIASQIQDIKTNIGEIKKRADRYGFGSIELGSTGKTEEKVHDDPRVASLFIEEDEVVGIESTREELIHRLLIRESNRTVTSLVGMGGCGKTTLAKKIFDNQTVVEHFDCQAWVSVSHSYKREDIFRRVMKELFENFKLLKVLDFQGAPLDQLHEEVGNLLHLRYLSVKSTNVNIIPKYIGNLHNLQTLNLKYTNVDVLQIGILSRLHKLRHLIGYGMTIKGNIGHLKELQTLRGLVANDDLIKELENLRQLRKLGISYLKREHGKALCTAIEKMNHLQSLRVSAKTSDGILDLHSLSSPPESLRDLYLDGHLDTLPNWISRLDNLVSLSLIHSGLTSARAIKALQALPNLIELGIQGGYDGKQLYIRVGGFPKLESLWLENLTELNSIIIKDGGLPVLKELQIGGCPELKELPSGIRYLTELKSLFFWHMPTQFLDRMQPDKGQGYWIVEHIPKVLIVFTDGGKRMHKVYTPREFQDVRERRGRMMKEVGEE</sequence>
<dbReference type="EMBL" id="QEFC01004546">
    <property type="protein sequence ID" value="KAE9445085.1"/>
    <property type="molecule type" value="Genomic_DNA"/>
</dbReference>
<evidence type="ECO:0000256" key="1">
    <source>
        <dbReference type="ARBA" id="ARBA00022737"/>
    </source>
</evidence>
<dbReference type="GO" id="GO:0005524">
    <property type="term" value="F:ATP binding"/>
    <property type="evidence" value="ECO:0007669"/>
    <property type="project" value="UniProtKB-KW"/>
</dbReference>
<dbReference type="Gene3D" id="1.20.5.4130">
    <property type="match status" value="1"/>
</dbReference>
<dbReference type="InterPro" id="IPR041118">
    <property type="entry name" value="Rx_N"/>
</dbReference>
<evidence type="ECO:0000259" key="5">
    <source>
        <dbReference type="Pfam" id="PF18052"/>
    </source>
</evidence>
<evidence type="ECO:0000256" key="4">
    <source>
        <dbReference type="ARBA" id="ARBA00022840"/>
    </source>
</evidence>
<reference evidence="7" key="1">
    <citation type="journal article" date="2019" name="Genome Biol. Evol.">
        <title>The Rhododendron genome and chromosomal organization provide insight into shared whole-genome duplications across the heath family (Ericaceae).</title>
        <authorList>
            <person name="Soza V.L."/>
            <person name="Lindsley D."/>
            <person name="Waalkes A."/>
            <person name="Ramage E."/>
            <person name="Patwardhan R.P."/>
            <person name="Burton J.N."/>
            <person name="Adey A."/>
            <person name="Kumar A."/>
            <person name="Qiu R."/>
            <person name="Shendure J."/>
            <person name="Hall B."/>
        </authorList>
    </citation>
    <scope>NUCLEOTIDE SEQUENCE</scope>
    <source>
        <strain evidence="7">RSF 1966-606</strain>
    </source>
</reference>
<dbReference type="CDD" id="cd14798">
    <property type="entry name" value="RX-CC_like"/>
    <property type="match status" value="1"/>
</dbReference>
<organism evidence="7">
    <name type="scientific">Rhododendron williamsianum</name>
    <dbReference type="NCBI Taxonomy" id="262921"/>
    <lineage>
        <taxon>Eukaryota</taxon>
        <taxon>Viridiplantae</taxon>
        <taxon>Streptophyta</taxon>
        <taxon>Embryophyta</taxon>
        <taxon>Tracheophyta</taxon>
        <taxon>Spermatophyta</taxon>
        <taxon>Magnoliopsida</taxon>
        <taxon>eudicotyledons</taxon>
        <taxon>Gunneridae</taxon>
        <taxon>Pentapetalae</taxon>
        <taxon>asterids</taxon>
        <taxon>Ericales</taxon>
        <taxon>Ericaceae</taxon>
        <taxon>Ericoideae</taxon>
        <taxon>Rhodoreae</taxon>
        <taxon>Rhododendron</taxon>
    </lineage>
</organism>
<dbReference type="PANTHER" id="PTHR19338">
    <property type="entry name" value="TRANSLOCASE OF INNER MITOCHONDRIAL MEMBRANE 13 HOMOLOG"/>
    <property type="match status" value="1"/>
</dbReference>
<dbReference type="PANTHER" id="PTHR19338:SF32">
    <property type="entry name" value="OS06G0287500 PROTEIN"/>
    <property type="match status" value="1"/>
</dbReference>
<feature type="domain" description="Disease resistance R13L4/SHOC-2-like LRR" evidence="6">
    <location>
        <begin position="244"/>
        <end position="537"/>
    </location>
</feature>
<dbReference type="InterPro" id="IPR032675">
    <property type="entry name" value="LRR_dom_sf"/>
</dbReference>
<evidence type="ECO:0000256" key="3">
    <source>
        <dbReference type="ARBA" id="ARBA00022821"/>
    </source>
</evidence>
<dbReference type="SUPFAM" id="SSF52540">
    <property type="entry name" value="P-loop containing nucleoside triphosphate hydrolases"/>
    <property type="match status" value="1"/>
</dbReference>
<dbReference type="SUPFAM" id="SSF52058">
    <property type="entry name" value="L domain-like"/>
    <property type="match status" value="1"/>
</dbReference>
<proteinExistence type="predicted"/>
<evidence type="ECO:0000313" key="7">
    <source>
        <dbReference type="EMBL" id="KAE9445085.1"/>
    </source>
</evidence>
<dbReference type="GO" id="GO:0051707">
    <property type="term" value="P:response to other organism"/>
    <property type="evidence" value="ECO:0007669"/>
    <property type="project" value="UniProtKB-ARBA"/>
</dbReference>
<keyword evidence="2" id="KW-0547">Nucleotide-binding</keyword>
<feature type="domain" description="Disease resistance N-terminal" evidence="5">
    <location>
        <begin position="6"/>
        <end position="95"/>
    </location>
</feature>
<dbReference type="Gene3D" id="3.40.50.300">
    <property type="entry name" value="P-loop containing nucleotide triphosphate hydrolases"/>
    <property type="match status" value="1"/>
</dbReference>